<dbReference type="KEGG" id="hcz:G9Q37_19860"/>
<proteinExistence type="predicted"/>
<dbReference type="EMBL" id="CP049989">
    <property type="protein sequence ID" value="QIM54248.1"/>
    <property type="molecule type" value="Genomic_DNA"/>
</dbReference>
<feature type="compositionally biased region" description="Basic and acidic residues" evidence="1">
    <location>
        <begin position="188"/>
        <end position="207"/>
    </location>
</feature>
<evidence type="ECO:0000313" key="2">
    <source>
        <dbReference type="EMBL" id="QIM54248.1"/>
    </source>
</evidence>
<reference evidence="2 3" key="1">
    <citation type="submission" date="2020-03" db="EMBL/GenBank/DDBJ databases">
        <title>Hydrogenophaga sp. nov. isolated from cyanobacterial mat.</title>
        <authorList>
            <person name="Thorat V."/>
            <person name="Kirdat K."/>
            <person name="Tiwarekar B."/>
            <person name="Costa E.D."/>
            <person name="Yadav A."/>
        </authorList>
    </citation>
    <scope>NUCLEOTIDE SEQUENCE [LARGE SCALE GENOMIC DNA]</scope>
    <source>
        <strain evidence="2 3">BA0156</strain>
    </source>
</reference>
<evidence type="ECO:0000313" key="3">
    <source>
        <dbReference type="Proteomes" id="UP000503162"/>
    </source>
</evidence>
<dbReference type="AlphaFoldDB" id="A0A6G8IML1"/>
<accession>A0A6G8IML1</accession>
<name>A0A6G8IML1_9BURK</name>
<feature type="region of interest" description="Disordered" evidence="1">
    <location>
        <begin position="182"/>
        <end position="207"/>
    </location>
</feature>
<keyword evidence="3" id="KW-1185">Reference proteome</keyword>
<dbReference type="Proteomes" id="UP000503162">
    <property type="component" value="Chromosome"/>
</dbReference>
<gene>
    <name evidence="2" type="ORF">G9Q37_19860</name>
</gene>
<organism evidence="2 3">
    <name type="scientific">Hydrogenophaga crocea</name>
    <dbReference type="NCBI Taxonomy" id="2716225"/>
    <lineage>
        <taxon>Bacteria</taxon>
        <taxon>Pseudomonadati</taxon>
        <taxon>Pseudomonadota</taxon>
        <taxon>Betaproteobacteria</taxon>
        <taxon>Burkholderiales</taxon>
        <taxon>Comamonadaceae</taxon>
        <taxon>Hydrogenophaga</taxon>
    </lineage>
</organism>
<protein>
    <submittedName>
        <fullName evidence="2">Uncharacterized protein</fullName>
    </submittedName>
</protein>
<dbReference type="RefSeq" id="WP_166230035.1">
    <property type="nucleotide sequence ID" value="NZ_CP049989.1"/>
</dbReference>
<sequence>MAKPPPPHLQRTVVMGTVGRSGGAVLRELLGQVPPPPVTVLGTRPFRHLPRGLMQAVVEGSGWAACLRHIDAGDRVLIVFDTQRHERESVFWRLERAHLIDLASALHARGLQRLDVVFAPDQPASAAETVALKSLGYGIHVPGPGQRAVAKATGGATSAPARLGQWVIHILVDTMRQFSQSLIHGRRQQRERARTRQRERETGNRGD</sequence>
<evidence type="ECO:0000256" key="1">
    <source>
        <dbReference type="SAM" id="MobiDB-lite"/>
    </source>
</evidence>